<dbReference type="Proteomes" id="UP000235672">
    <property type="component" value="Unassembled WGS sequence"/>
</dbReference>
<sequence>MATSAPTIIDLKLQFLNSQILALSSPLSPSDTFLDSNSSAEEDALRQKSIDEALHKLNGLLKKHNRLVYGPQAKRHVAEQVDRLYWVAGERGAHGEGEEWAEKGTDYRRENIIEQLPEVWSDEAVAKAPEQAQKYKELQQKLRELNERRKQARERVEKYKAFKETLDLFAGEEAGLQENLVTKNGEVEEELEKMRRLMLRVERGMNGLVEKNSGEGDEMDVDEEWFEEAKMLRLLGGA</sequence>
<dbReference type="STRING" id="1745343.A0A2J6QBG5"/>
<evidence type="ECO:0000313" key="2">
    <source>
        <dbReference type="EMBL" id="PMD23595.1"/>
    </source>
</evidence>
<organism evidence="2 3">
    <name type="scientific">Hyaloscypha hepaticicola</name>
    <dbReference type="NCBI Taxonomy" id="2082293"/>
    <lineage>
        <taxon>Eukaryota</taxon>
        <taxon>Fungi</taxon>
        <taxon>Dikarya</taxon>
        <taxon>Ascomycota</taxon>
        <taxon>Pezizomycotina</taxon>
        <taxon>Leotiomycetes</taxon>
        <taxon>Helotiales</taxon>
        <taxon>Hyaloscyphaceae</taxon>
        <taxon>Hyaloscypha</taxon>
    </lineage>
</organism>
<evidence type="ECO:0000313" key="3">
    <source>
        <dbReference type="Proteomes" id="UP000235672"/>
    </source>
</evidence>
<dbReference type="Pfam" id="PF13093">
    <property type="entry name" value="FTA4"/>
    <property type="match status" value="1"/>
</dbReference>
<name>A0A2J6QBG5_9HELO</name>
<keyword evidence="1" id="KW-0175">Coiled coil</keyword>
<dbReference type="PANTHER" id="PTHR42040">
    <property type="entry name" value="INNER KINETOCHORE SUBUNIT FTA4"/>
    <property type="match status" value="1"/>
</dbReference>
<evidence type="ECO:0000256" key="1">
    <source>
        <dbReference type="SAM" id="Coils"/>
    </source>
</evidence>
<dbReference type="PANTHER" id="PTHR42040:SF1">
    <property type="entry name" value="INNER KINETOCHORE SUBUNIT FTA4"/>
    <property type="match status" value="1"/>
</dbReference>
<accession>A0A2J6QBG5</accession>
<dbReference type="InterPro" id="IPR025207">
    <property type="entry name" value="Sim4_Fta4"/>
</dbReference>
<reference evidence="2 3" key="1">
    <citation type="submission" date="2016-05" db="EMBL/GenBank/DDBJ databases">
        <title>A degradative enzymes factory behind the ericoid mycorrhizal symbiosis.</title>
        <authorList>
            <consortium name="DOE Joint Genome Institute"/>
            <person name="Martino E."/>
            <person name="Morin E."/>
            <person name="Grelet G."/>
            <person name="Kuo A."/>
            <person name="Kohler A."/>
            <person name="Daghino S."/>
            <person name="Barry K."/>
            <person name="Choi C."/>
            <person name="Cichocki N."/>
            <person name="Clum A."/>
            <person name="Copeland A."/>
            <person name="Hainaut M."/>
            <person name="Haridas S."/>
            <person name="Labutti K."/>
            <person name="Lindquist E."/>
            <person name="Lipzen A."/>
            <person name="Khouja H.-R."/>
            <person name="Murat C."/>
            <person name="Ohm R."/>
            <person name="Olson A."/>
            <person name="Spatafora J."/>
            <person name="Veneault-Fourrey C."/>
            <person name="Henrissat B."/>
            <person name="Grigoriev I."/>
            <person name="Martin F."/>
            <person name="Perotto S."/>
        </authorList>
    </citation>
    <scope>NUCLEOTIDE SEQUENCE [LARGE SCALE GENOMIC DNA]</scope>
    <source>
        <strain evidence="2 3">UAMH 7357</strain>
    </source>
</reference>
<protein>
    <recommendedName>
        <fullName evidence="4">Kinetochore protein</fullName>
    </recommendedName>
</protein>
<dbReference type="AlphaFoldDB" id="A0A2J6QBG5"/>
<dbReference type="OrthoDB" id="21214at2759"/>
<dbReference type="EMBL" id="KZ613474">
    <property type="protein sequence ID" value="PMD23595.1"/>
    <property type="molecule type" value="Genomic_DNA"/>
</dbReference>
<proteinExistence type="predicted"/>
<keyword evidence="3" id="KW-1185">Reference proteome</keyword>
<evidence type="ECO:0008006" key="4">
    <source>
        <dbReference type="Google" id="ProtNLM"/>
    </source>
</evidence>
<feature type="coiled-coil region" evidence="1">
    <location>
        <begin position="128"/>
        <end position="197"/>
    </location>
</feature>
<gene>
    <name evidence="2" type="ORF">NA56DRAFT_687171</name>
</gene>
<dbReference type="GO" id="GO:0031511">
    <property type="term" value="C:Mis6-Sim4 complex"/>
    <property type="evidence" value="ECO:0007669"/>
    <property type="project" value="InterPro"/>
</dbReference>